<feature type="transmembrane region" description="Helical" evidence="2">
    <location>
        <begin position="151"/>
        <end position="170"/>
    </location>
</feature>
<sequence>MVVSVVMTRCSSSRRCASSAGRPEPVGRKYGSESVPTADALGARSGEHRDMSQQIKATRPTAEQKEQRRRSKSGWLAITGLLLLSALPVLGGVLRLQEVSGEPAETLLLASTVTIVAHIVAMTAYCILGAFQFSPALRTRRGWHRTAGRALIPAGFIAALSALWLAVFFGGPSDELALAMVRLVFAVAMTLFLVRGVIAIRRRDFVAHGAWMTRAYATAVSGGTQALVFAVWTIPLGDVDAFGEAWLVAVGFLINSAVAELLIRRRSVRQPGGVSRRGALVS</sequence>
<feature type="transmembrane region" description="Helical" evidence="2">
    <location>
        <begin position="246"/>
        <end position="263"/>
    </location>
</feature>
<evidence type="ECO:0000313" key="4">
    <source>
        <dbReference type="Proteomes" id="UP000316125"/>
    </source>
</evidence>
<gene>
    <name evidence="3" type="ORF">FIV50_03510</name>
</gene>
<accession>A0A4Y5YM81</accession>
<dbReference type="Pfam" id="PF10067">
    <property type="entry name" value="DUF2306"/>
    <property type="match status" value="1"/>
</dbReference>
<feature type="transmembrane region" description="Helical" evidence="2">
    <location>
        <begin position="74"/>
        <end position="94"/>
    </location>
</feature>
<protein>
    <submittedName>
        <fullName evidence="3">DUF2306 domain-containing protein</fullName>
    </submittedName>
</protein>
<dbReference type="AlphaFoldDB" id="A0A4Y5YM81"/>
<proteinExistence type="predicted"/>
<keyword evidence="2" id="KW-1133">Transmembrane helix</keyword>
<dbReference type="Proteomes" id="UP000316125">
    <property type="component" value="Chromosome"/>
</dbReference>
<feature type="region of interest" description="Disordered" evidence="1">
    <location>
        <begin position="13"/>
        <end position="70"/>
    </location>
</feature>
<dbReference type="InterPro" id="IPR018750">
    <property type="entry name" value="DUF2306_membrane"/>
</dbReference>
<feature type="transmembrane region" description="Helical" evidence="2">
    <location>
        <begin position="176"/>
        <end position="194"/>
    </location>
</feature>
<evidence type="ECO:0000256" key="2">
    <source>
        <dbReference type="SAM" id="Phobius"/>
    </source>
</evidence>
<feature type="transmembrane region" description="Helical" evidence="2">
    <location>
        <begin position="106"/>
        <end position="131"/>
    </location>
</feature>
<dbReference type="EMBL" id="CP041040">
    <property type="protein sequence ID" value="QDE33932.1"/>
    <property type="molecule type" value="Genomic_DNA"/>
</dbReference>
<evidence type="ECO:0000256" key="1">
    <source>
        <dbReference type="SAM" id="MobiDB-lite"/>
    </source>
</evidence>
<keyword evidence="2" id="KW-0812">Transmembrane</keyword>
<feature type="transmembrane region" description="Helical" evidence="2">
    <location>
        <begin position="215"/>
        <end position="234"/>
    </location>
</feature>
<name>A0A4Y5YM81_9MICO</name>
<dbReference type="OrthoDB" id="4698148at2"/>
<keyword evidence="2" id="KW-0472">Membrane</keyword>
<organism evidence="3 4">
    <name type="scientific">Microbacterium foliorum</name>
    <dbReference type="NCBI Taxonomy" id="104336"/>
    <lineage>
        <taxon>Bacteria</taxon>
        <taxon>Bacillati</taxon>
        <taxon>Actinomycetota</taxon>
        <taxon>Actinomycetes</taxon>
        <taxon>Micrococcales</taxon>
        <taxon>Microbacteriaceae</taxon>
        <taxon>Microbacterium</taxon>
    </lineage>
</organism>
<evidence type="ECO:0000313" key="3">
    <source>
        <dbReference type="EMBL" id="QDE33932.1"/>
    </source>
</evidence>
<reference evidence="3 4" key="1">
    <citation type="submission" date="2019-06" db="EMBL/GenBank/DDBJ databases">
        <title>Complete genome of Microbacterium foliorum M2.</title>
        <authorList>
            <person name="Cao G."/>
        </authorList>
    </citation>
    <scope>NUCLEOTIDE SEQUENCE [LARGE SCALE GENOMIC DNA]</scope>
    <source>
        <strain evidence="3 4">M2</strain>
    </source>
</reference>